<dbReference type="GO" id="GO:0030151">
    <property type="term" value="F:molybdenum ion binding"/>
    <property type="evidence" value="ECO:0007669"/>
    <property type="project" value="InterPro"/>
</dbReference>
<sequence length="524" mass="59305">MDPLPGRDTLLPFIGTSEFAQRIFNGVKDEGYFVLPGVLSGEEADAEYERMWDWVGTTSHVVRRHDPQTWQARSGADPWPCSQRDMMQLHQAGWVFSDLREKLAERVFEKLYGTRELHCSKDGFTLQRPTLCEMNVSPNDHYDQGPSAGLQCIQGSVALTDQEHDDGCFLCWPRSHEHREAIMSQRQTWPLKDFVMLSAAERKYLVSQGMQPRRVPVRKGDVVLWRSDLVHKGAPPIGVRSTFRAVVYVCMLPAALTPEAVYGKKWEAFQRLETGNHWPQREEWFKRRGEVPFDLRPYFRQLPVLTARQRLLYGLDRYAESNLGVPSAMGSVESNPTFTVVRLAVRPRDERPNEKWCCPKRNAVSELRFETDGPHGDYNHYRQTAKKGTKDRAVSLMTTETLLSLSNNGYALEAGDMGENITLDGPEGALAPGVRLCAADLELEITERMIPCKNLEHVAAVAALATPQQRAFPKACKNRRGWYARVLTPGQLSVGSSLTSRHDGAPPPEDGAKPKRARWRPKQP</sequence>
<dbReference type="InterPro" id="IPR005302">
    <property type="entry name" value="MoCF_Sase_C"/>
</dbReference>
<gene>
    <name evidence="3" type="ORF">NSCI0253_LOCUS31893</name>
</gene>
<evidence type="ECO:0000259" key="2">
    <source>
        <dbReference type="PROSITE" id="PS51340"/>
    </source>
</evidence>
<feature type="domain" description="MOSC" evidence="2">
    <location>
        <begin position="361"/>
        <end position="501"/>
    </location>
</feature>
<evidence type="ECO:0000313" key="3">
    <source>
        <dbReference type="EMBL" id="CAD8857541.1"/>
    </source>
</evidence>
<protein>
    <recommendedName>
        <fullName evidence="2">MOSC domain-containing protein</fullName>
    </recommendedName>
</protein>
<dbReference type="PANTHER" id="PTHR31630">
    <property type="entry name" value="PHYTANOYL-COA DIOXYGENASE-RELATED-RELATED"/>
    <property type="match status" value="1"/>
</dbReference>
<feature type="region of interest" description="Disordered" evidence="1">
    <location>
        <begin position="493"/>
        <end position="524"/>
    </location>
</feature>
<dbReference type="InterPro" id="IPR011037">
    <property type="entry name" value="Pyrv_Knase-like_insert_dom_sf"/>
</dbReference>
<dbReference type="PANTHER" id="PTHR31630:SF6">
    <property type="entry name" value="PHYTANOYL-COA DIOXYGENASE-RELATED"/>
    <property type="match status" value="1"/>
</dbReference>
<dbReference type="GO" id="GO:0030170">
    <property type="term" value="F:pyridoxal phosphate binding"/>
    <property type="evidence" value="ECO:0007669"/>
    <property type="project" value="InterPro"/>
</dbReference>
<dbReference type="InterPro" id="IPR008775">
    <property type="entry name" value="Phytyl_CoA_dOase-like"/>
</dbReference>
<dbReference type="Gene3D" id="2.60.120.620">
    <property type="entry name" value="q2cbj1_9rhob like domain"/>
    <property type="match status" value="1"/>
</dbReference>
<dbReference type="Pfam" id="PF03473">
    <property type="entry name" value="MOSC"/>
    <property type="match status" value="1"/>
</dbReference>
<dbReference type="Pfam" id="PF05721">
    <property type="entry name" value="PhyH"/>
    <property type="match status" value="1"/>
</dbReference>
<dbReference type="EMBL" id="HBFQ01044967">
    <property type="protein sequence ID" value="CAD8857541.1"/>
    <property type="molecule type" value="Transcribed_RNA"/>
</dbReference>
<dbReference type="SUPFAM" id="SSF50800">
    <property type="entry name" value="PK beta-barrel domain-like"/>
    <property type="match status" value="1"/>
</dbReference>
<dbReference type="PROSITE" id="PS51340">
    <property type="entry name" value="MOSC"/>
    <property type="match status" value="1"/>
</dbReference>
<dbReference type="GO" id="GO:0003824">
    <property type="term" value="F:catalytic activity"/>
    <property type="evidence" value="ECO:0007669"/>
    <property type="project" value="InterPro"/>
</dbReference>
<feature type="compositionally biased region" description="Basic residues" evidence="1">
    <location>
        <begin position="514"/>
        <end position="524"/>
    </location>
</feature>
<organism evidence="3">
    <name type="scientific">Noctiluca scintillans</name>
    <name type="common">Sea sparkle</name>
    <name type="synonym">Red tide dinoflagellate</name>
    <dbReference type="NCBI Taxonomy" id="2966"/>
    <lineage>
        <taxon>Eukaryota</taxon>
        <taxon>Sar</taxon>
        <taxon>Alveolata</taxon>
        <taxon>Dinophyceae</taxon>
        <taxon>Noctilucales</taxon>
        <taxon>Noctilucaceae</taxon>
        <taxon>Noctiluca</taxon>
    </lineage>
</organism>
<accession>A0A7S1FCU1</accession>
<name>A0A7S1FCU1_NOCSC</name>
<reference evidence="3" key="1">
    <citation type="submission" date="2021-01" db="EMBL/GenBank/DDBJ databases">
        <authorList>
            <person name="Corre E."/>
            <person name="Pelletier E."/>
            <person name="Niang G."/>
            <person name="Scheremetjew M."/>
            <person name="Finn R."/>
            <person name="Kale V."/>
            <person name="Holt S."/>
            <person name="Cochrane G."/>
            <person name="Meng A."/>
            <person name="Brown T."/>
            <person name="Cohen L."/>
        </authorList>
    </citation>
    <scope>NUCLEOTIDE SEQUENCE</scope>
</reference>
<dbReference type="SUPFAM" id="SSF51197">
    <property type="entry name" value="Clavaminate synthase-like"/>
    <property type="match status" value="1"/>
</dbReference>
<proteinExistence type="predicted"/>
<evidence type="ECO:0000256" key="1">
    <source>
        <dbReference type="SAM" id="MobiDB-lite"/>
    </source>
</evidence>
<dbReference type="Gene3D" id="2.40.33.20">
    <property type="entry name" value="PK beta-barrel domain-like"/>
    <property type="match status" value="1"/>
</dbReference>
<dbReference type="AlphaFoldDB" id="A0A7S1FCU1"/>